<dbReference type="AlphaFoldDB" id="A0A438BW44"/>
<name>A0A438BW44_VITVI</name>
<reference evidence="1 2" key="1">
    <citation type="journal article" date="2018" name="PLoS Genet.">
        <title>Population sequencing reveals clonal diversity and ancestral inbreeding in the grapevine cultivar Chardonnay.</title>
        <authorList>
            <person name="Roach M.J."/>
            <person name="Johnson D.L."/>
            <person name="Bohlmann J."/>
            <person name="van Vuuren H.J."/>
            <person name="Jones S.J."/>
            <person name="Pretorius I.S."/>
            <person name="Schmidt S.A."/>
            <person name="Borneman A.R."/>
        </authorList>
    </citation>
    <scope>NUCLEOTIDE SEQUENCE [LARGE SCALE GENOMIC DNA]</scope>
    <source>
        <strain evidence="2">cv. Chardonnay</strain>
        <tissue evidence="1">Leaf</tissue>
    </source>
</reference>
<evidence type="ECO:0000313" key="2">
    <source>
        <dbReference type="Proteomes" id="UP000288805"/>
    </source>
</evidence>
<dbReference type="Proteomes" id="UP000288805">
    <property type="component" value="Unassembled WGS sequence"/>
</dbReference>
<sequence>MANSRRRRNFLEKLRINRALLEGENNIKEGGQMVFIRYCLRQGNGDQLWRKWALAPSDWIGLDGVSQRQGKSRVLELGVFVVSTLPSGYLGLPLGVPYKTNRIWEGVEERVAARLEKIQRDFLWEGGGLVNKPHLVKQSIFCMEKQKGGLGFRSLPLFNKALLGKRSWRFVKERDTLWKLVIIGKYGVQEGACCTKEVKGRFGLGVWKAIRNEWNVFKANTRLKVGLGIGMKF</sequence>
<organism evidence="1 2">
    <name type="scientific">Vitis vinifera</name>
    <name type="common">Grape</name>
    <dbReference type="NCBI Taxonomy" id="29760"/>
    <lineage>
        <taxon>Eukaryota</taxon>
        <taxon>Viridiplantae</taxon>
        <taxon>Streptophyta</taxon>
        <taxon>Embryophyta</taxon>
        <taxon>Tracheophyta</taxon>
        <taxon>Spermatophyta</taxon>
        <taxon>Magnoliopsida</taxon>
        <taxon>eudicotyledons</taxon>
        <taxon>Gunneridae</taxon>
        <taxon>Pentapetalae</taxon>
        <taxon>rosids</taxon>
        <taxon>Vitales</taxon>
        <taxon>Vitaceae</taxon>
        <taxon>Viteae</taxon>
        <taxon>Vitis</taxon>
    </lineage>
</organism>
<dbReference type="PANTHER" id="PTHR33116">
    <property type="entry name" value="REVERSE TRANSCRIPTASE ZINC-BINDING DOMAIN-CONTAINING PROTEIN-RELATED-RELATED"/>
    <property type="match status" value="1"/>
</dbReference>
<proteinExistence type="predicted"/>
<accession>A0A438BW44</accession>
<protein>
    <submittedName>
        <fullName evidence="1">Putative ribonuclease H protein</fullName>
    </submittedName>
</protein>
<dbReference type="EMBL" id="QGNW01002604">
    <property type="protein sequence ID" value="RVW15205.1"/>
    <property type="molecule type" value="Genomic_DNA"/>
</dbReference>
<dbReference type="PANTHER" id="PTHR33116:SF78">
    <property type="entry name" value="OS12G0587133 PROTEIN"/>
    <property type="match status" value="1"/>
</dbReference>
<gene>
    <name evidence="1" type="primary">VvCHDh000004_533</name>
    <name evidence="1" type="ORF">CK203_090674</name>
</gene>
<evidence type="ECO:0000313" key="1">
    <source>
        <dbReference type="EMBL" id="RVW15205.1"/>
    </source>
</evidence>
<comment type="caution">
    <text evidence="1">The sequence shown here is derived from an EMBL/GenBank/DDBJ whole genome shotgun (WGS) entry which is preliminary data.</text>
</comment>